<dbReference type="AlphaFoldDB" id="A0A6H5GLB6"/>
<organism evidence="1 3">
    <name type="scientific">Nesidiocoris tenuis</name>
    <dbReference type="NCBI Taxonomy" id="355587"/>
    <lineage>
        <taxon>Eukaryota</taxon>
        <taxon>Metazoa</taxon>
        <taxon>Ecdysozoa</taxon>
        <taxon>Arthropoda</taxon>
        <taxon>Hexapoda</taxon>
        <taxon>Insecta</taxon>
        <taxon>Pterygota</taxon>
        <taxon>Neoptera</taxon>
        <taxon>Paraneoptera</taxon>
        <taxon>Hemiptera</taxon>
        <taxon>Heteroptera</taxon>
        <taxon>Panheteroptera</taxon>
        <taxon>Cimicomorpha</taxon>
        <taxon>Miridae</taxon>
        <taxon>Dicyphina</taxon>
        <taxon>Nesidiocoris</taxon>
    </lineage>
</organism>
<evidence type="ECO:0000313" key="2">
    <source>
        <dbReference type="EMBL" id="CAB0004183.1"/>
    </source>
</evidence>
<dbReference type="OrthoDB" id="6436361at2759"/>
<accession>A0A6H5GLB6</accession>
<name>A0A6H5GLB6_9HEMI</name>
<proteinExistence type="predicted"/>
<dbReference type="Proteomes" id="UP000479000">
    <property type="component" value="Unassembled WGS sequence"/>
</dbReference>
<dbReference type="EMBL" id="CADCXU010014631">
    <property type="protein sequence ID" value="CAB0004183.1"/>
    <property type="molecule type" value="Genomic_DNA"/>
</dbReference>
<reference evidence="1 3" key="1">
    <citation type="submission" date="2020-02" db="EMBL/GenBank/DDBJ databases">
        <authorList>
            <person name="Ferguson B K."/>
        </authorList>
    </citation>
    <scope>NUCLEOTIDE SEQUENCE [LARGE SCALE GENOMIC DNA]</scope>
</reference>
<feature type="non-terminal residue" evidence="1">
    <location>
        <position position="1"/>
    </location>
</feature>
<evidence type="ECO:0000313" key="1">
    <source>
        <dbReference type="EMBL" id="CAB0004182.1"/>
    </source>
</evidence>
<sequence>VDGDTDLPAVQEEFNRLVLSEVDRLRKANGLIVPEQTGVANGDYEALLQDLETEDDEISTISKTVAAYNNNHMGNGRDRPSRDAIRDMYAQVETYRLDSNM</sequence>
<dbReference type="EMBL" id="CADCXU010014630">
    <property type="protein sequence ID" value="CAB0004182.1"/>
    <property type="molecule type" value="Genomic_DNA"/>
</dbReference>
<protein>
    <submittedName>
        <fullName evidence="1">Uncharacterized protein</fullName>
    </submittedName>
</protein>
<gene>
    <name evidence="1" type="ORF">NTEN_LOCUS9659</name>
    <name evidence="2" type="ORF">NTEN_LOCUS9660</name>
</gene>
<evidence type="ECO:0000313" key="3">
    <source>
        <dbReference type="Proteomes" id="UP000479000"/>
    </source>
</evidence>
<keyword evidence="3" id="KW-1185">Reference proteome</keyword>